<dbReference type="InterPro" id="IPR002610">
    <property type="entry name" value="Peptidase_S54_rhomboid-like"/>
</dbReference>
<dbReference type="InterPro" id="IPR035952">
    <property type="entry name" value="Rhomboid-like_sf"/>
</dbReference>
<comment type="similarity">
    <text evidence="3 10">Belongs to the peptidase S54 family.</text>
</comment>
<keyword evidence="13" id="KW-1185">Reference proteome</keyword>
<keyword evidence="8" id="KW-1133">Transmembrane helix</keyword>
<evidence type="ECO:0000256" key="10">
    <source>
        <dbReference type="RuleBase" id="RU362115"/>
    </source>
</evidence>
<dbReference type="AlphaFoldDB" id="A0A813FP67"/>
<evidence type="ECO:0000256" key="9">
    <source>
        <dbReference type="ARBA" id="ARBA00023136"/>
    </source>
</evidence>
<evidence type="ECO:0000256" key="8">
    <source>
        <dbReference type="ARBA" id="ARBA00022989"/>
    </source>
</evidence>
<dbReference type="Gene3D" id="1.20.1540.10">
    <property type="entry name" value="Rhomboid-like"/>
    <property type="match status" value="1"/>
</dbReference>
<comment type="function">
    <text evidence="10">Serine protease involved in intramembrane proteolysis.</text>
</comment>
<evidence type="ECO:0000256" key="5">
    <source>
        <dbReference type="ARBA" id="ARBA00022692"/>
    </source>
</evidence>
<comment type="catalytic activity">
    <reaction evidence="1 10">
        <text>Cleaves type-1 transmembrane domains using a catalytic dyad composed of serine and histidine that are contributed by different transmembrane domains.</text>
        <dbReference type="EC" id="3.4.21.105"/>
    </reaction>
</comment>
<keyword evidence="7 10" id="KW-0720">Serine protease</keyword>
<evidence type="ECO:0000256" key="4">
    <source>
        <dbReference type="ARBA" id="ARBA00022670"/>
    </source>
</evidence>
<dbReference type="Pfam" id="PF01694">
    <property type="entry name" value="Rhomboid"/>
    <property type="match status" value="1"/>
</dbReference>
<keyword evidence="4 10" id="KW-0645">Protease</keyword>
<evidence type="ECO:0000256" key="2">
    <source>
        <dbReference type="ARBA" id="ARBA00004141"/>
    </source>
</evidence>
<feature type="non-terminal residue" evidence="12">
    <location>
        <position position="1"/>
    </location>
</feature>
<keyword evidence="9" id="KW-0472">Membrane</keyword>
<keyword evidence="6 10" id="KW-0378">Hydrolase</keyword>
<dbReference type="InterPro" id="IPR022764">
    <property type="entry name" value="Peptidase_S54_rhomboid_dom"/>
</dbReference>
<reference evidence="12" key="1">
    <citation type="submission" date="2021-02" db="EMBL/GenBank/DDBJ databases">
        <authorList>
            <person name="Dougan E. K."/>
            <person name="Rhodes N."/>
            <person name="Thang M."/>
            <person name="Chan C."/>
        </authorList>
    </citation>
    <scope>NUCLEOTIDE SEQUENCE</scope>
</reference>
<comment type="subcellular location">
    <subcellularLocation>
        <location evidence="2 10">Membrane</location>
        <topology evidence="2 10">Multi-pass membrane protein</topology>
    </subcellularLocation>
</comment>
<comment type="caution">
    <text evidence="12">The sequence shown here is derived from an EMBL/GenBank/DDBJ whole genome shotgun (WGS) entry which is preliminary data.</text>
</comment>
<accession>A0A813FP67</accession>
<evidence type="ECO:0000313" key="12">
    <source>
        <dbReference type="EMBL" id="CAE8615221.1"/>
    </source>
</evidence>
<dbReference type="PANTHER" id="PTHR22936">
    <property type="entry name" value="RHOMBOID-RELATED"/>
    <property type="match status" value="1"/>
</dbReference>
<dbReference type="SUPFAM" id="SSF144091">
    <property type="entry name" value="Rhomboid-like"/>
    <property type="match status" value="1"/>
</dbReference>
<evidence type="ECO:0000313" key="13">
    <source>
        <dbReference type="Proteomes" id="UP000654075"/>
    </source>
</evidence>
<dbReference type="GO" id="GO:0006508">
    <property type="term" value="P:proteolysis"/>
    <property type="evidence" value="ECO:0007669"/>
    <property type="project" value="UniProtKB-KW"/>
</dbReference>
<sequence length="357" mass="38695">MILLGLSDLRMSTLADKGSALQKFARSTRNCRRQLLVKLLVGDTWEAVDLKTTPYPPCCVYLERLDAVTDAKLRLPGAPVKLHTWQQILDGIEKASAAGVTAAEKAAEEKGKVERLVAEAPGTLVQDAARIDALSPREVATSDAVTKTPPMSHSFAVWALALLFPTTDSLISLSPTLHPSNESGVGLFSRKCPRQMCSERQVAGDEFAGVLPPHEAPRGPANEEIARPRRVPVFMACVTTLELGLFLFTLVVNGGVETPEDNAMIGPRWETLYLCGGLQLRQGQSWRLLTAVYLHAGLLHLLPNVVIQWFIGGAVEIAWGTRWTALLYLLSGFGGNLLTATLSSPRQLSVQISARLG</sequence>
<feature type="domain" description="Peptidase S54 rhomboid" evidence="11">
    <location>
        <begin position="283"/>
        <end position="349"/>
    </location>
</feature>
<dbReference type="Proteomes" id="UP000654075">
    <property type="component" value="Unassembled WGS sequence"/>
</dbReference>
<evidence type="ECO:0000259" key="11">
    <source>
        <dbReference type="Pfam" id="PF01694"/>
    </source>
</evidence>
<gene>
    <name evidence="12" type="ORF">PGLA1383_LOCUS32937</name>
</gene>
<evidence type="ECO:0000256" key="3">
    <source>
        <dbReference type="ARBA" id="ARBA00009045"/>
    </source>
</evidence>
<keyword evidence="5" id="KW-0812">Transmembrane</keyword>
<evidence type="ECO:0000256" key="6">
    <source>
        <dbReference type="ARBA" id="ARBA00022801"/>
    </source>
</evidence>
<dbReference type="OrthoDB" id="418595at2759"/>
<dbReference type="GO" id="GO:0016020">
    <property type="term" value="C:membrane"/>
    <property type="evidence" value="ECO:0007669"/>
    <property type="project" value="UniProtKB-SubCell"/>
</dbReference>
<dbReference type="PANTHER" id="PTHR22936:SF69">
    <property type="entry name" value="RHOMBOID-LIKE PROTEIN"/>
    <property type="match status" value="1"/>
</dbReference>
<evidence type="ECO:0000256" key="1">
    <source>
        <dbReference type="ARBA" id="ARBA00000156"/>
    </source>
</evidence>
<evidence type="ECO:0000256" key="7">
    <source>
        <dbReference type="ARBA" id="ARBA00022825"/>
    </source>
</evidence>
<dbReference type="EC" id="3.4.21.105" evidence="10"/>
<name>A0A813FP67_POLGL</name>
<dbReference type="GO" id="GO:0004252">
    <property type="term" value="F:serine-type endopeptidase activity"/>
    <property type="evidence" value="ECO:0007669"/>
    <property type="project" value="InterPro"/>
</dbReference>
<protein>
    <recommendedName>
        <fullName evidence="10">Rhomboid-like protease</fullName>
        <ecNumber evidence="10">3.4.21.105</ecNumber>
    </recommendedName>
</protein>
<dbReference type="EMBL" id="CAJNNV010025584">
    <property type="protein sequence ID" value="CAE8615221.1"/>
    <property type="molecule type" value="Genomic_DNA"/>
</dbReference>
<organism evidence="12 13">
    <name type="scientific">Polarella glacialis</name>
    <name type="common">Dinoflagellate</name>
    <dbReference type="NCBI Taxonomy" id="89957"/>
    <lineage>
        <taxon>Eukaryota</taxon>
        <taxon>Sar</taxon>
        <taxon>Alveolata</taxon>
        <taxon>Dinophyceae</taxon>
        <taxon>Suessiales</taxon>
        <taxon>Suessiaceae</taxon>
        <taxon>Polarella</taxon>
    </lineage>
</organism>
<proteinExistence type="inferred from homology"/>